<comment type="caution">
    <text evidence="2">The sequence shown here is derived from an EMBL/GenBank/DDBJ whole genome shotgun (WGS) entry which is preliminary data.</text>
</comment>
<dbReference type="AlphaFoldDB" id="A0A9P1J7T6"/>
<keyword evidence="3" id="KW-1185">Reference proteome</keyword>
<evidence type="ECO:0000256" key="1">
    <source>
        <dbReference type="SAM" id="Phobius"/>
    </source>
</evidence>
<accession>A0A9P1J7T6</accession>
<name>A0A9P1J7T6_9PELO</name>
<reference evidence="2" key="1">
    <citation type="submission" date="2022-11" db="EMBL/GenBank/DDBJ databases">
        <authorList>
            <person name="Kikuchi T."/>
        </authorList>
    </citation>
    <scope>NUCLEOTIDE SEQUENCE</scope>
    <source>
        <strain evidence="2">PS1010</strain>
    </source>
</reference>
<dbReference type="Proteomes" id="UP001152747">
    <property type="component" value="Unassembled WGS sequence"/>
</dbReference>
<evidence type="ECO:0000313" key="2">
    <source>
        <dbReference type="EMBL" id="CAI5456524.1"/>
    </source>
</evidence>
<gene>
    <name evidence="2" type="ORF">CAMP_LOCUS19161</name>
</gene>
<feature type="transmembrane region" description="Helical" evidence="1">
    <location>
        <begin position="46"/>
        <end position="67"/>
    </location>
</feature>
<proteinExistence type="predicted"/>
<organism evidence="2 3">
    <name type="scientific">Caenorhabditis angaria</name>
    <dbReference type="NCBI Taxonomy" id="860376"/>
    <lineage>
        <taxon>Eukaryota</taxon>
        <taxon>Metazoa</taxon>
        <taxon>Ecdysozoa</taxon>
        <taxon>Nematoda</taxon>
        <taxon>Chromadorea</taxon>
        <taxon>Rhabditida</taxon>
        <taxon>Rhabditina</taxon>
        <taxon>Rhabditomorpha</taxon>
        <taxon>Rhabditoidea</taxon>
        <taxon>Rhabditidae</taxon>
        <taxon>Peloderinae</taxon>
        <taxon>Caenorhabditis</taxon>
    </lineage>
</organism>
<keyword evidence="1" id="KW-0472">Membrane</keyword>
<evidence type="ECO:0000313" key="3">
    <source>
        <dbReference type="Proteomes" id="UP001152747"/>
    </source>
</evidence>
<keyword evidence="1" id="KW-1133">Transmembrane helix</keyword>
<keyword evidence="1" id="KW-0812">Transmembrane</keyword>
<protein>
    <submittedName>
        <fullName evidence="2">Uncharacterized protein</fullName>
    </submittedName>
</protein>
<sequence>MLTDWWILVKPIVGGFSGFGVSRSSSSTLRAVGTRLTCFISSSSDFLPTGSVASILIAEFFILSSLFGQNTKLVHLDFGLCSKIQIFKLLINCILFNRSTF</sequence>
<dbReference type="EMBL" id="CANHGI010000006">
    <property type="protein sequence ID" value="CAI5456524.1"/>
    <property type="molecule type" value="Genomic_DNA"/>
</dbReference>